<organism evidence="11 12">
    <name type="scientific">Hippea maritima (strain ATCC 700847 / DSM 10411 / MH2)</name>
    <dbReference type="NCBI Taxonomy" id="760142"/>
    <lineage>
        <taxon>Bacteria</taxon>
        <taxon>Pseudomonadati</taxon>
        <taxon>Campylobacterota</taxon>
        <taxon>Desulfurellia</taxon>
        <taxon>Desulfurellales</taxon>
        <taxon>Hippeaceae</taxon>
        <taxon>Hippea</taxon>
    </lineage>
</organism>
<dbReference type="Gene3D" id="1.10.287.80">
    <property type="entry name" value="ATP synthase, gamma subunit, helix hairpin domain"/>
    <property type="match status" value="1"/>
</dbReference>
<comment type="function">
    <text evidence="1 10">Produces ATP from ADP in the presence of a proton gradient across the membrane. The gamma chain is believed to be important in regulating ATPase activity and the flow of protons through the CF(0) complex.</text>
</comment>
<comment type="similarity">
    <text evidence="3 10">Belongs to the ATPase gamma chain family.</text>
</comment>
<keyword evidence="8 10" id="KW-0139">CF(1)</keyword>
<dbReference type="SUPFAM" id="SSF52943">
    <property type="entry name" value="ATP synthase (F1-ATPase), gamma subunit"/>
    <property type="match status" value="1"/>
</dbReference>
<dbReference type="RefSeq" id="WP_013682000.1">
    <property type="nucleotide sequence ID" value="NC_015318.1"/>
</dbReference>
<evidence type="ECO:0000256" key="4">
    <source>
        <dbReference type="ARBA" id="ARBA00022448"/>
    </source>
</evidence>
<gene>
    <name evidence="10" type="primary">atpG</name>
    <name evidence="11" type="ordered locus">Hipma_0995</name>
</gene>
<keyword evidence="6 10" id="KW-0406">Ion transport</keyword>
<dbReference type="AlphaFoldDB" id="F2LW27"/>
<dbReference type="GO" id="GO:0046933">
    <property type="term" value="F:proton-transporting ATP synthase activity, rotational mechanism"/>
    <property type="evidence" value="ECO:0007669"/>
    <property type="project" value="UniProtKB-UniRule"/>
</dbReference>
<keyword evidence="12" id="KW-1185">Reference proteome</keyword>
<evidence type="ECO:0000256" key="3">
    <source>
        <dbReference type="ARBA" id="ARBA00007681"/>
    </source>
</evidence>
<evidence type="ECO:0000256" key="9">
    <source>
        <dbReference type="ARBA" id="ARBA00023310"/>
    </source>
</evidence>
<dbReference type="eggNOG" id="COG0224">
    <property type="taxonomic scope" value="Bacteria"/>
</dbReference>
<evidence type="ECO:0000256" key="5">
    <source>
        <dbReference type="ARBA" id="ARBA00022781"/>
    </source>
</evidence>
<name>F2LW27_HIPMA</name>
<dbReference type="HAMAP" id="MF_00815">
    <property type="entry name" value="ATP_synth_gamma_bact"/>
    <property type="match status" value="1"/>
</dbReference>
<dbReference type="KEGG" id="hmr:Hipma_0995"/>
<evidence type="ECO:0000313" key="11">
    <source>
        <dbReference type="EMBL" id="AEA33961.1"/>
    </source>
</evidence>
<accession>F2LW27</accession>
<dbReference type="GO" id="GO:0005886">
    <property type="term" value="C:plasma membrane"/>
    <property type="evidence" value="ECO:0007669"/>
    <property type="project" value="UniProtKB-SubCell"/>
</dbReference>
<dbReference type="STRING" id="760142.Hipma_0995"/>
<reference evidence="11 12" key="1">
    <citation type="journal article" date="2011" name="Stand. Genomic Sci.">
        <title>Complete genome sequence of the thermophilic sulfur-reducer Hippea maritima type strain (MH(2)).</title>
        <authorList>
            <person name="Huntemann M."/>
            <person name="Lu M."/>
            <person name="Nolan M."/>
            <person name="Lapidus A."/>
            <person name="Lucas S."/>
            <person name="Hammon N."/>
            <person name="Deshpande S."/>
            <person name="Cheng J.F."/>
            <person name="Tapia R."/>
            <person name="Han C."/>
            <person name="Goodwin L."/>
            <person name="Pitluck S."/>
            <person name="Liolios K."/>
            <person name="Pagani I."/>
            <person name="Ivanova N."/>
            <person name="Ovchinikova G."/>
            <person name="Pati A."/>
            <person name="Chen A."/>
            <person name="Palaniappan K."/>
            <person name="Land M."/>
            <person name="Hauser L."/>
            <person name="Jeffries C.D."/>
            <person name="Detter J.C."/>
            <person name="Brambilla E.M."/>
            <person name="Rohde M."/>
            <person name="Spring S."/>
            <person name="Goker M."/>
            <person name="Woyke T."/>
            <person name="Bristow J."/>
            <person name="Eisen J.A."/>
            <person name="Markowitz V."/>
            <person name="Hugenholtz P."/>
            <person name="Kyrpides N.C."/>
            <person name="Klenk H.P."/>
            <person name="Mavromatis K."/>
        </authorList>
    </citation>
    <scope>NUCLEOTIDE SEQUENCE [LARGE SCALE GENOMIC DNA]</scope>
    <source>
        <strain evidence="12">ATCC 700847 / DSM 10411 / MH2</strain>
    </source>
</reference>
<dbReference type="PANTHER" id="PTHR11693:SF22">
    <property type="entry name" value="ATP SYNTHASE SUBUNIT GAMMA, MITOCHONDRIAL"/>
    <property type="match status" value="1"/>
</dbReference>
<evidence type="ECO:0000256" key="7">
    <source>
        <dbReference type="ARBA" id="ARBA00023136"/>
    </source>
</evidence>
<dbReference type="CDD" id="cd12151">
    <property type="entry name" value="F1-ATPase_gamma"/>
    <property type="match status" value="1"/>
</dbReference>
<dbReference type="FunCoup" id="F2LW27">
    <property type="interactions" value="316"/>
</dbReference>
<dbReference type="OrthoDB" id="9812769at2"/>
<protein>
    <recommendedName>
        <fullName evidence="10">ATP synthase gamma chain</fullName>
    </recommendedName>
    <alternativeName>
        <fullName evidence="10">ATP synthase F1 sector gamma subunit</fullName>
    </alternativeName>
    <alternativeName>
        <fullName evidence="10">F-ATPase gamma subunit</fullName>
    </alternativeName>
</protein>
<dbReference type="InterPro" id="IPR035968">
    <property type="entry name" value="ATP_synth_F1_ATPase_gsu"/>
</dbReference>
<dbReference type="InParanoid" id="F2LW27"/>
<dbReference type="Pfam" id="PF00231">
    <property type="entry name" value="ATP-synt"/>
    <property type="match status" value="1"/>
</dbReference>
<evidence type="ECO:0000256" key="10">
    <source>
        <dbReference type="HAMAP-Rule" id="MF_00815"/>
    </source>
</evidence>
<evidence type="ECO:0000256" key="1">
    <source>
        <dbReference type="ARBA" id="ARBA00003456"/>
    </source>
</evidence>
<dbReference type="HOGENOM" id="CLU_050669_0_1_7"/>
<dbReference type="InterPro" id="IPR000131">
    <property type="entry name" value="ATP_synth_F1_gsu"/>
</dbReference>
<keyword evidence="10" id="KW-0997">Cell inner membrane</keyword>
<sequence length="291" mass="33024">MAVSMRDIKRKITSIQKTQQITKAMKMVAAAKLRKTQEAALMFRPYRNKLEQMIGALVSSSSHLDNKLLRFRDVKNVDLIVITSDRGLCGAFNHNVLKETERLINTKFAGKNVNLILIGRFAHTYFKFRGIRPKEAYSDILKDKAEFSVASDIMDKIIVDFSDEKSDEVYVVYNRFVNVLVQKVTVKKVLPVYIGDKVPTSGQVEEKFLFEPNKETVLNELLPKYVKMELYGSMLESLAGEYAARMTAMDAATNNAGEMIKSLTLEFNKARQASITKELIEITTSIEAMKQ</sequence>
<dbReference type="PRINTS" id="PR00126">
    <property type="entry name" value="ATPASEGAMMA"/>
</dbReference>
<evidence type="ECO:0000256" key="2">
    <source>
        <dbReference type="ARBA" id="ARBA00004170"/>
    </source>
</evidence>
<keyword evidence="7 10" id="KW-0472">Membrane</keyword>
<keyword evidence="4 10" id="KW-0813">Transport</keyword>
<evidence type="ECO:0000313" key="12">
    <source>
        <dbReference type="Proteomes" id="UP000008139"/>
    </source>
</evidence>
<dbReference type="GO" id="GO:0042777">
    <property type="term" value="P:proton motive force-driven plasma membrane ATP synthesis"/>
    <property type="evidence" value="ECO:0007669"/>
    <property type="project" value="UniProtKB-UniRule"/>
</dbReference>
<dbReference type="GO" id="GO:0005524">
    <property type="term" value="F:ATP binding"/>
    <property type="evidence" value="ECO:0007669"/>
    <property type="project" value="UniProtKB-UniRule"/>
</dbReference>
<keyword evidence="5 10" id="KW-0375">Hydrogen ion transport</keyword>
<keyword evidence="10" id="KW-1003">Cell membrane</keyword>
<evidence type="ECO:0000256" key="6">
    <source>
        <dbReference type="ARBA" id="ARBA00023065"/>
    </source>
</evidence>
<evidence type="ECO:0000256" key="8">
    <source>
        <dbReference type="ARBA" id="ARBA00023196"/>
    </source>
</evidence>
<keyword evidence="9 10" id="KW-0066">ATP synthesis</keyword>
<reference evidence="12" key="2">
    <citation type="submission" date="2011-03" db="EMBL/GenBank/DDBJ databases">
        <title>The complete genome of Hippea maritima DSM 10411.</title>
        <authorList>
            <consortium name="US DOE Joint Genome Institute (JGI-PGF)"/>
            <person name="Lucas S."/>
            <person name="Copeland A."/>
            <person name="Lapidus A."/>
            <person name="Bruce D."/>
            <person name="Goodwin L."/>
            <person name="Pitluck S."/>
            <person name="Peters L."/>
            <person name="Kyrpides N."/>
            <person name="Mavromatis K."/>
            <person name="Pagani I."/>
            <person name="Ivanova N."/>
            <person name="Mikhailova N."/>
            <person name="Lu M."/>
            <person name="Detter J.C."/>
            <person name="Tapia R."/>
            <person name="Han C."/>
            <person name="Land M."/>
            <person name="Hauser L."/>
            <person name="Markowitz V."/>
            <person name="Cheng J.-F."/>
            <person name="Hugenholtz P."/>
            <person name="Woyke T."/>
            <person name="Wu D."/>
            <person name="Spring S."/>
            <person name="Schroeder M."/>
            <person name="Brambilla E."/>
            <person name="Klenk H.-P."/>
            <person name="Eisen J.A."/>
        </authorList>
    </citation>
    <scope>NUCLEOTIDE SEQUENCE [LARGE SCALE GENOMIC DNA]</scope>
    <source>
        <strain evidence="12">ATCC 700847 / DSM 10411 / MH2</strain>
    </source>
</reference>
<dbReference type="Proteomes" id="UP000008139">
    <property type="component" value="Chromosome"/>
</dbReference>
<dbReference type="EMBL" id="CP002606">
    <property type="protein sequence ID" value="AEA33961.1"/>
    <property type="molecule type" value="Genomic_DNA"/>
</dbReference>
<dbReference type="NCBIfam" id="TIGR01146">
    <property type="entry name" value="ATPsyn_F1gamma"/>
    <property type="match status" value="1"/>
</dbReference>
<comment type="subcellular location">
    <subcellularLocation>
        <location evidence="10">Cell inner membrane</location>
        <topology evidence="10">Peripheral membrane protein</topology>
    </subcellularLocation>
    <subcellularLocation>
        <location evidence="2">Membrane</location>
        <topology evidence="2">Peripheral membrane protein</topology>
    </subcellularLocation>
</comment>
<dbReference type="Gene3D" id="3.40.1380.10">
    <property type="match status" value="1"/>
</dbReference>
<proteinExistence type="inferred from homology"/>
<dbReference type="PANTHER" id="PTHR11693">
    <property type="entry name" value="ATP SYNTHASE GAMMA CHAIN"/>
    <property type="match status" value="1"/>
</dbReference>
<comment type="subunit">
    <text evidence="10">F-type ATPases have 2 components, CF(1) - the catalytic core - and CF(0) - the membrane proton channel. CF(1) has five subunits: alpha(3), beta(3), gamma(1), delta(1), epsilon(1). CF(0) has three main subunits: a, b and c.</text>
</comment>
<dbReference type="GO" id="GO:0045259">
    <property type="term" value="C:proton-transporting ATP synthase complex"/>
    <property type="evidence" value="ECO:0007669"/>
    <property type="project" value="UniProtKB-KW"/>
</dbReference>